<feature type="non-terminal residue" evidence="3">
    <location>
        <position position="438"/>
    </location>
</feature>
<proteinExistence type="predicted"/>
<dbReference type="EMBL" id="JABANM010027178">
    <property type="protein sequence ID" value="KAF4711727.1"/>
    <property type="molecule type" value="Genomic_DNA"/>
</dbReference>
<evidence type="ECO:0000313" key="4">
    <source>
        <dbReference type="Proteomes" id="UP000574390"/>
    </source>
</evidence>
<feature type="coiled-coil region" evidence="1">
    <location>
        <begin position="17"/>
        <end position="157"/>
    </location>
</feature>
<evidence type="ECO:0000256" key="1">
    <source>
        <dbReference type="SAM" id="Coils"/>
    </source>
</evidence>
<dbReference type="AlphaFoldDB" id="A0A7J6QTR9"/>
<sequence>MNELLIKMRVDMECVQVETFKRELAEARVLMTEHQAEAAKSRDEVCRLRAELDLMKTSQLDRIVQENDRLKRRSAEVQQLLDTAHEEALQFRKGAGDAEALRKEKATLVEELDRIKREYCDEKQRHAEEVASFKSTVETQREKLNRLEGLHREIERIDVACWSRLVCVMLAEFSYIVACLPCSLWRGRSAVSVKAREGRLYCSEHVYVNGDVAFTMGAFVGLNPATATGENGSISSPGTDEGPTSVYKAARSSEATYIEPSPITQQSSIAKLSMGATEASFHSVASDVEPSPSHEDREEPAPQRIMSDTQRQLHDILTTECLVSTVPCSGCGCEVAHLREHPLFDDVGTCVRCLDYLDPDTTLAGKAAQDTARELINTGWERDDDDKERQLAALLAYVSKVPVMEASAHRAEMTADDPHPALPLRQHTQWPVWLRNGG</sequence>
<reference evidence="3 4" key="1">
    <citation type="submission" date="2020-04" db="EMBL/GenBank/DDBJ databases">
        <title>Perkinsus olseni comparative genomics.</title>
        <authorList>
            <person name="Bogema D.R."/>
        </authorList>
    </citation>
    <scope>NUCLEOTIDE SEQUENCE [LARGE SCALE GENOMIC DNA]</scope>
    <source>
        <strain evidence="3">ATCC PRA-205</strain>
    </source>
</reference>
<feature type="region of interest" description="Disordered" evidence="2">
    <location>
        <begin position="281"/>
        <end position="305"/>
    </location>
</feature>
<keyword evidence="1" id="KW-0175">Coiled coil</keyword>
<feature type="compositionally biased region" description="Basic and acidic residues" evidence="2">
    <location>
        <begin position="292"/>
        <end position="301"/>
    </location>
</feature>
<name>A0A7J6QTR9_PEROL</name>
<gene>
    <name evidence="3" type="primary">CYC2_10</name>
    <name evidence="3" type="ORF">FOZ62_026845</name>
</gene>
<evidence type="ECO:0000313" key="3">
    <source>
        <dbReference type="EMBL" id="KAF4711727.1"/>
    </source>
</evidence>
<organism evidence="3 4">
    <name type="scientific">Perkinsus olseni</name>
    <name type="common">Perkinsus atlanticus</name>
    <dbReference type="NCBI Taxonomy" id="32597"/>
    <lineage>
        <taxon>Eukaryota</taxon>
        <taxon>Sar</taxon>
        <taxon>Alveolata</taxon>
        <taxon>Perkinsozoa</taxon>
        <taxon>Perkinsea</taxon>
        <taxon>Perkinsida</taxon>
        <taxon>Perkinsidae</taxon>
        <taxon>Perkinsus</taxon>
    </lineage>
</organism>
<comment type="caution">
    <text evidence="3">The sequence shown here is derived from an EMBL/GenBank/DDBJ whole genome shotgun (WGS) entry which is preliminary data.</text>
</comment>
<accession>A0A7J6QTR9</accession>
<protein>
    <submittedName>
        <fullName evidence="3">Mitochondrial peripheral inner membrane protein</fullName>
    </submittedName>
</protein>
<evidence type="ECO:0000256" key="2">
    <source>
        <dbReference type="SAM" id="MobiDB-lite"/>
    </source>
</evidence>
<dbReference type="Proteomes" id="UP000574390">
    <property type="component" value="Unassembled WGS sequence"/>
</dbReference>